<feature type="domain" description="Na+/H+ antiporter MnhB subunit-related protein" evidence="8">
    <location>
        <begin position="9"/>
        <end position="128"/>
    </location>
</feature>
<gene>
    <name evidence="9" type="primary">mrpB</name>
    <name evidence="9" type="ORF">AW08_00847</name>
</gene>
<dbReference type="STRING" id="1454001.AW08_00847"/>
<evidence type="ECO:0000313" key="10">
    <source>
        <dbReference type="Proteomes" id="UP000020218"/>
    </source>
</evidence>
<proteinExistence type="inferred from homology"/>
<name>A0A011N2C3_9PROT</name>
<dbReference type="GO" id="GO:0005886">
    <property type="term" value="C:plasma membrane"/>
    <property type="evidence" value="ECO:0007669"/>
    <property type="project" value="UniProtKB-SubCell"/>
</dbReference>
<sequence length="143" mass="15007">MGPRALLAEVFLRFLHPTLLLASLWILLRGHNAPGGGFIGGLLAVAASAAVALTFSAAEARRRLPLPPTRLIALGVLAALLSGLPGVFAGQPFLTHLWFNVPLAVTELPLSTVIVFDLGVYLAVWGAVGGFCLSLLAMVEEQE</sequence>
<evidence type="ECO:0000256" key="3">
    <source>
        <dbReference type="ARBA" id="ARBA00022475"/>
    </source>
</evidence>
<dbReference type="AlphaFoldDB" id="A0A011N2C3"/>
<evidence type="ECO:0000256" key="2">
    <source>
        <dbReference type="ARBA" id="ARBA00009425"/>
    </source>
</evidence>
<organism evidence="9 10">
    <name type="scientific">Candidatus Accumulibacter adjunctus</name>
    <dbReference type="NCBI Taxonomy" id="1454001"/>
    <lineage>
        <taxon>Bacteria</taxon>
        <taxon>Pseudomonadati</taxon>
        <taxon>Pseudomonadota</taxon>
        <taxon>Betaproteobacteria</taxon>
        <taxon>Candidatus Accumulibacter</taxon>
    </lineage>
</organism>
<evidence type="ECO:0000256" key="4">
    <source>
        <dbReference type="ARBA" id="ARBA00022692"/>
    </source>
</evidence>
<evidence type="ECO:0000256" key="1">
    <source>
        <dbReference type="ARBA" id="ARBA00004651"/>
    </source>
</evidence>
<comment type="caution">
    <text evidence="9">The sequence shown here is derived from an EMBL/GenBank/DDBJ whole genome shotgun (WGS) entry which is preliminary data.</text>
</comment>
<evidence type="ECO:0000256" key="5">
    <source>
        <dbReference type="ARBA" id="ARBA00022989"/>
    </source>
</evidence>
<dbReference type="PATRIC" id="fig|1454001.3.peg.793"/>
<reference evidence="9" key="1">
    <citation type="submission" date="2014-02" db="EMBL/GenBank/DDBJ databases">
        <title>Expanding our view of genomic diversity in Candidatus Accumulibacter clades.</title>
        <authorList>
            <person name="Skennerton C.T."/>
            <person name="Barr J.J."/>
            <person name="Slater F.R."/>
            <person name="Bond P.L."/>
            <person name="Tyson G.W."/>
        </authorList>
    </citation>
    <scope>NUCLEOTIDE SEQUENCE [LARGE SCALE GENOMIC DNA]</scope>
</reference>
<keyword evidence="3" id="KW-1003">Cell membrane</keyword>
<feature type="transmembrane region" description="Helical" evidence="7">
    <location>
        <begin position="114"/>
        <end position="139"/>
    </location>
</feature>
<dbReference type="Pfam" id="PF04039">
    <property type="entry name" value="MnhB"/>
    <property type="match status" value="1"/>
</dbReference>
<keyword evidence="5 7" id="KW-1133">Transmembrane helix</keyword>
<comment type="similarity">
    <text evidence="2">Belongs to the CPA3 antiporters (TC 2.A.63) subunit B family.</text>
</comment>
<evidence type="ECO:0000256" key="6">
    <source>
        <dbReference type="ARBA" id="ARBA00023136"/>
    </source>
</evidence>
<accession>A0A011N2C3</accession>
<keyword evidence="6 7" id="KW-0472">Membrane</keyword>
<evidence type="ECO:0000256" key="7">
    <source>
        <dbReference type="SAM" id="Phobius"/>
    </source>
</evidence>
<protein>
    <submittedName>
        <fullName evidence="9">Multiple resistance and pH homeostasis protein B</fullName>
    </submittedName>
</protein>
<feature type="transmembrane region" description="Helical" evidence="7">
    <location>
        <begin position="71"/>
        <end position="94"/>
    </location>
</feature>
<dbReference type="InterPro" id="IPR007182">
    <property type="entry name" value="MnhB"/>
</dbReference>
<dbReference type="PANTHER" id="PTHR33932">
    <property type="entry name" value="NA(+)/H(+) ANTIPORTER SUBUNIT B"/>
    <property type="match status" value="1"/>
</dbReference>
<feature type="transmembrane region" description="Helical" evidence="7">
    <location>
        <begin position="38"/>
        <end position="59"/>
    </location>
</feature>
<comment type="subcellular location">
    <subcellularLocation>
        <location evidence="1">Cell membrane</location>
        <topology evidence="1">Multi-pass membrane protein</topology>
    </subcellularLocation>
</comment>
<dbReference type="InterPro" id="IPR050622">
    <property type="entry name" value="CPA3_antiporter_subunitB"/>
</dbReference>
<dbReference type="Proteomes" id="UP000020218">
    <property type="component" value="Unassembled WGS sequence"/>
</dbReference>
<dbReference type="PANTHER" id="PTHR33932:SF4">
    <property type="entry name" value="NA(+)_H(+) ANTIPORTER SUBUNIT B"/>
    <property type="match status" value="1"/>
</dbReference>
<keyword evidence="10" id="KW-1185">Reference proteome</keyword>
<evidence type="ECO:0000313" key="9">
    <source>
        <dbReference type="EMBL" id="EXI69021.1"/>
    </source>
</evidence>
<dbReference type="EMBL" id="JFAX01000003">
    <property type="protein sequence ID" value="EXI69021.1"/>
    <property type="molecule type" value="Genomic_DNA"/>
</dbReference>
<keyword evidence="4 7" id="KW-0812">Transmembrane</keyword>
<evidence type="ECO:0000259" key="8">
    <source>
        <dbReference type="Pfam" id="PF04039"/>
    </source>
</evidence>